<proteinExistence type="predicted"/>
<evidence type="ECO:0000256" key="4">
    <source>
        <dbReference type="ARBA" id="ARBA00022695"/>
    </source>
</evidence>
<feature type="domain" description="RNA polymerase N-terminal" evidence="7">
    <location>
        <begin position="214"/>
        <end position="499"/>
    </location>
</feature>
<evidence type="ECO:0000313" key="8">
    <source>
        <dbReference type="EMBL" id="ALE29343.1"/>
    </source>
</evidence>
<dbReference type="GO" id="GO:0000428">
    <property type="term" value="C:DNA-directed RNA polymerase complex"/>
    <property type="evidence" value="ECO:0007669"/>
    <property type="project" value="UniProtKB-KW"/>
</dbReference>
<evidence type="ECO:0000256" key="5">
    <source>
        <dbReference type="ARBA" id="ARBA00023163"/>
    </source>
</evidence>
<dbReference type="SUPFAM" id="SSF64484">
    <property type="entry name" value="beta and beta-prime subunits of DNA dependent RNA-polymerase"/>
    <property type="match status" value="1"/>
</dbReference>
<evidence type="ECO:0000256" key="2">
    <source>
        <dbReference type="ARBA" id="ARBA00022478"/>
    </source>
</evidence>
<dbReference type="GeneID" id="26044049"/>
<keyword evidence="6" id="KW-1133">Transmembrane helix</keyword>
<dbReference type="GO" id="GO:0003677">
    <property type="term" value="F:DNA binding"/>
    <property type="evidence" value="ECO:0007669"/>
    <property type="project" value="InterPro"/>
</dbReference>
<protein>
    <recommendedName>
        <fullName evidence="1">DNA-directed RNA polymerase</fullName>
        <ecNumber evidence="1">2.7.7.6</ecNumber>
    </recommendedName>
</protein>
<dbReference type="EC" id="2.7.7.6" evidence="1"/>
<keyword evidence="4" id="KW-0548">Nucleotidyltransferase</keyword>
<gene>
    <name evidence="8" type="primary">rpoC1</name>
</gene>
<keyword evidence="5" id="KW-0804">Transcription</keyword>
<evidence type="ECO:0000256" key="3">
    <source>
        <dbReference type="ARBA" id="ARBA00022679"/>
    </source>
</evidence>
<dbReference type="PANTHER" id="PTHR19376">
    <property type="entry name" value="DNA-DIRECTED RNA POLYMERASE"/>
    <property type="match status" value="1"/>
</dbReference>
<sequence length="564" mass="65660">MQQCGYIKLSFSNNLDIAEKLIRFEENEYTFSLVYTSSPYLHKRIRYRPGGMLCEAVFGYRFICKQSKCKKLFFNENRISNTSCYYCGHIMKFNKNRENRYGAIFLNFPICNPLCIQKLSDLSELFKQFTNFKKNNIYYGTHDLALNDGTQNKEIYIGNSCAVFKVFSSFINFVHFFCSSISVFQKTHYEKKISNKKFLENIKTIKDVNSPTFKELFLLLMPVLPINLRENLGKVNGKQIDSKFNYLYRFVLDLNNKILNKDYNFNYNVKYVCLLFFLIKIIITYALLLDVYPDNSNIYVRLQGKYGIFRQKLLGFRVDYSGRTVIVPGSDLPITNVGLPISMIHKHNQPSVSFDIDKNLRVYARKFKTKKLQQYIGQTKPKAEQKFYDMCLFISKMFNNINDNSVIVNRAPTLHKMNTQAFNTVLSEGRAIKFTPICCTGYNADFDGDQMGIFSILFDSVVNEAQLLSRPMVNLYSPTNKKNMFNATQGVLLGNYIITVYNYLNMGLTTVIGNLTTLIELNINTFYINSPLTLRHNKYFYKTTIGRHLLKVNFNSHFNTNKDK</sequence>
<dbReference type="EMBL" id="KT428643">
    <property type="protein sequence ID" value="ALE29343.1"/>
    <property type="molecule type" value="Genomic_DNA"/>
</dbReference>
<dbReference type="InterPro" id="IPR045867">
    <property type="entry name" value="DNA-dir_RpoC_beta_prime"/>
</dbReference>
<accession>A0A0M3TGU7</accession>
<dbReference type="GO" id="GO:0006351">
    <property type="term" value="P:DNA-templated transcription"/>
    <property type="evidence" value="ECO:0007669"/>
    <property type="project" value="InterPro"/>
</dbReference>
<evidence type="ECO:0000256" key="1">
    <source>
        <dbReference type="ARBA" id="ARBA00012418"/>
    </source>
</evidence>
<dbReference type="Gene3D" id="2.40.40.20">
    <property type="match status" value="1"/>
</dbReference>
<feature type="transmembrane region" description="Helical" evidence="6">
    <location>
        <begin position="271"/>
        <end position="292"/>
    </location>
</feature>
<dbReference type="SMART" id="SM00663">
    <property type="entry name" value="RPOLA_N"/>
    <property type="match status" value="1"/>
</dbReference>
<evidence type="ECO:0000256" key="6">
    <source>
        <dbReference type="SAM" id="Phobius"/>
    </source>
</evidence>
<dbReference type="GO" id="GO:0003899">
    <property type="term" value="F:DNA-directed RNA polymerase activity"/>
    <property type="evidence" value="ECO:0007669"/>
    <property type="project" value="UniProtKB-EC"/>
</dbReference>
<keyword evidence="2 8" id="KW-0240">DNA-directed RNA polymerase</keyword>
<dbReference type="RefSeq" id="YP_009170345.1">
    <property type="nucleotide sequence ID" value="NC_028029.1"/>
</dbReference>
<keyword evidence="6" id="KW-0812">Transmembrane</keyword>
<dbReference type="AlphaFoldDB" id="A0A0M3TGU7"/>
<dbReference type="InterPro" id="IPR006592">
    <property type="entry name" value="RNA_pol_N"/>
</dbReference>
<dbReference type="Gene3D" id="1.10.40.90">
    <property type="match status" value="1"/>
</dbReference>
<organism evidence="8">
    <name type="scientific">Babesia orientalis</name>
    <dbReference type="NCBI Taxonomy" id="273649"/>
    <lineage>
        <taxon>Eukaryota</taxon>
        <taxon>Sar</taxon>
        <taxon>Alveolata</taxon>
        <taxon>Apicomplexa</taxon>
        <taxon>Aconoidasida</taxon>
        <taxon>Piroplasmida</taxon>
        <taxon>Babesiidae</taxon>
        <taxon>Babesia</taxon>
    </lineage>
</organism>
<reference evidence="8" key="1">
    <citation type="journal article" date="2015" name="Parasit. Vectors">
        <title>Characterization and annotation of Babesia orientalis apicoplast genome.</title>
        <authorList>
            <person name="Huang Y."/>
            <person name="He L."/>
            <person name="Hu J."/>
            <person name="He P."/>
            <person name="He J."/>
            <person name="Yu L."/>
            <person name="Malobi N."/>
            <person name="Zhou Y."/>
            <person name="Shen B."/>
            <person name="Zhao J."/>
        </authorList>
    </citation>
    <scope>NUCLEOTIDE SEQUENCE</scope>
    <source>
        <strain evidence="8">Wuhan</strain>
    </source>
</reference>
<name>A0A0M3TGU7_9APIC</name>
<evidence type="ECO:0000259" key="7">
    <source>
        <dbReference type="SMART" id="SM00663"/>
    </source>
</evidence>
<keyword evidence="3" id="KW-0808">Transferase</keyword>
<dbReference type="Pfam" id="PF00623">
    <property type="entry name" value="RNA_pol_Rpb1_2"/>
    <property type="match status" value="1"/>
</dbReference>
<keyword evidence="6" id="KW-0472">Membrane</keyword>
<dbReference type="InterPro" id="IPR000722">
    <property type="entry name" value="RNA_pol_asu"/>
</dbReference>